<organism evidence="2 3">
    <name type="scientific">Cotesia glomerata</name>
    <name type="common">Lepidopteran parasitic wasp</name>
    <name type="synonym">Apanteles glomeratus</name>
    <dbReference type="NCBI Taxonomy" id="32391"/>
    <lineage>
        <taxon>Eukaryota</taxon>
        <taxon>Metazoa</taxon>
        <taxon>Ecdysozoa</taxon>
        <taxon>Arthropoda</taxon>
        <taxon>Hexapoda</taxon>
        <taxon>Insecta</taxon>
        <taxon>Pterygota</taxon>
        <taxon>Neoptera</taxon>
        <taxon>Endopterygota</taxon>
        <taxon>Hymenoptera</taxon>
        <taxon>Apocrita</taxon>
        <taxon>Ichneumonoidea</taxon>
        <taxon>Braconidae</taxon>
        <taxon>Microgastrinae</taxon>
        <taxon>Cotesia</taxon>
    </lineage>
</organism>
<evidence type="ECO:0000313" key="2">
    <source>
        <dbReference type="EMBL" id="KAH0539379.1"/>
    </source>
</evidence>
<feature type="region of interest" description="Disordered" evidence="1">
    <location>
        <begin position="128"/>
        <end position="156"/>
    </location>
</feature>
<protein>
    <submittedName>
        <fullName evidence="2">Uncharacterized protein</fullName>
    </submittedName>
</protein>
<dbReference type="AlphaFoldDB" id="A0AAV7I169"/>
<accession>A0AAV7I169</accession>
<gene>
    <name evidence="2" type="ORF">KQX54_004428</name>
</gene>
<evidence type="ECO:0000256" key="1">
    <source>
        <dbReference type="SAM" id="MobiDB-lite"/>
    </source>
</evidence>
<keyword evidence="3" id="KW-1185">Reference proteome</keyword>
<dbReference type="Proteomes" id="UP000826195">
    <property type="component" value="Unassembled WGS sequence"/>
</dbReference>
<comment type="caution">
    <text evidence="2">The sequence shown here is derived from an EMBL/GenBank/DDBJ whole genome shotgun (WGS) entry which is preliminary data.</text>
</comment>
<evidence type="ECO:0000313" key="3">
    <source>
        <dbReference type="Proteomes" id="UP000826195"/>
    </source>
</evidence>
<name>A0AAV7I169_COTGL</name>
<feature type="compositionally biased region" description="Basic and acidic residues" evidence="1">
    <location>
        <begin position="142"/>
        <end position="156"/>
    </location>
</feature>
<reference evidence="2 3" key="1">
    <citation type="journal article" date="2021" name="J. Hered.">
        <title>A chromosome-level genome assembly of the parasitoid wasp, Cotesia glomerata (Hymenoptera: Braconidae).</title>
        <authorList>
            <person name="Pinto B.J."/>
            <person name="Weis J.J."/>
            <person name="Gamble T."/>
            <person name="Ode P.J."/>
            <person name="Paul R."/>
            <person name="Zaspel J.M."/>
        </authorList>
    </citation>
    <scope>NUCLEOTIDE SEQUENCE [LARGE SCALE GENOMIC DNA]</scope>
    <source>
        <strain evidence="2">CgM1</strain>
    </source>
</reference>
<proteinExistence type="predicted"/>
<sequence length="156" mass="18192">MKCTYMVDELIRVIVGVSQRHKPAESREYEDKKDRAREKDIEDIAGAWAQNKREPLLRAAIMITMMMIGSMEPRGNPNRCWVIWIRPVRGPCDQDGTQLFVWPNERYTILYKATPTCLDTHITPPNYRAQVHPSLEGPIQRTQERSSVETPRRLSR</sequence>
<dbReference type="EMBL" id="JAHXZJ010002609">
    <property type="protein sequence ID" value="KAH0539379.1"/>
    <property type="molecule type" value="Genomic_DNA"/>
</dbReference>